<dbReference type="RefSeq" id="WP_002695733.1">
    <property type="nucleotide sequence ID" value="NZ_AAWS01000008.1"/>
</dbReference>
<name>A1ZHX0_MICM2</name>
<reference evidence="1 2" key="1">
    <citation type="submission" date="2007-01" db="EMBL/GenBank/DDBJ databases">
        <authorList>
            <person name="Haygood M."/>
            <person name="Podell S."/>
            <person name="Anderson C."/>
            <person name="Hopkinson B."/>
            <person name="Roe K."/>
            <person name="Barbeau K."/>
            <person name="Gaasterland T."/>
            <person name="Ferriera S."/>
            <person name="Johnson J."/>
            <person name="Kravitz S."/>
            <person name="Beeson K."/>
            <person name="Sutton G."/>
            <person name="Rogers Y.-H."/>
            <person name="Friedman R."/>
            <person name="Frazier M."/>
            <person name="Venter J.C."/>
        </authorList>
    </citation>
    <scope>NUCLEOTIDE SEQUENCE [LARGE SCALE GENOMIC DNA]</scope>
    <source>
        <strain evidence="1 2">ATCC 23134</strain>
    </source>
</reference>
<dbReference type="Proteomes" id="UP000004095">
    <property type="component" value="Unassembled WGS sequence"/>
</dbReference>
<sequence length="147" mass="17013">MSISIKVLDTTYARVVHHRLGGQHFMGVSWSRPASKKENEVLWQKALEYAQKHRINLWQLDRSQVSVYTPPETWLQKSWFQPGNDDNSNIIAVVMADQLFCQLLLHEVEPIHQTNPSFHAGLFSDRDKSKDWLLNAVFSEKKILLSA</sequence>
<protein>
    <submittedName>
        <fullName evidence="1">Uncharacterized protein</fullName>
    </submittedName>
</protein>
<accession>A1ZHX0</accession>
<comment type="caution">
    <text evidence="1">The sequence shown here is derived from an EMBL/GenBank/DDBJ whole genome shotgun (WGS) entry which is preliminary data.</text>
</comment>
<evidence type="ECO:0000313" key="2">
    <source>
        <dbReference type="Proteomes" id="UP000004095"/>
    </source>
</evidence>
<evidence type="ECO:0000313" key="1">
    <source>
        <dbReference type="EMBL" id="EAY30127.1"/>
    </source>
</evidence>
<gene>
    <name evidence="1" type="ORF">M23134_05460</name>
</gene>
<proteinExistence type="predicted"/>
<keyword evidence="2" id="KW-1185">Reference proteome</keyword>
<organism evidence="1 2">
    <name type="scientific">Microscilla marina ATCC 23134</name>
    <dbReference type="NCBI Taxonomy" id="313606"/>
    <lineage>
        <taxon>Bacteria</taxon>
        <taxon>Pseudomonadati</taxon>
        <taxon>Bacteroidota</taxon>
        <taxon>Cytophagia</taxon>
        <taxon>Cytophagales</taxon>
        <taxon>Microscillaceae</taxon>
        <taxon>Microscilla</taxon>
    </lineage>
</organism>
<dbReference type="EMBL" id="AAWS01000008">
    <property type="protein sequence ID" value="EAY30127.1"/>
    <property type="molecule type" value="Genomic_DNA"/>
</dbReference>
<dbReference type="AlphaFoldDB" id="A1ZHX0"/>